<proteinExistence type="predicted"/>
<organism evidence="3 4">
    <name type="scientific">Sphenodon punctatus</name>
    <name type="common">Tuatara</name>
    <name type="synonym">Hatteria punctata</name>
    <dbReference type="NCBI Taxonomy" id="8508"/>
    <lineage>
        <taxon>Eukaryota</taxon>
        <taxon>Metazoa</taxon>
        <taxon>Chordata</taxon>
        <taxon>Craniata</taxon>
        <taxon>Vertebrata</taxon>
        <taxon>Euteleostomi</taxon>
        <taxon>Lepidosauria</taxon>
        <taxon>Sphenodontia</taxon>
        <taxon>Sphenodontidae</taxon>
        <taxon>Sphenodon</taxon>
    </lineage>
</organism>
<dbReference type="AlphaFoldDB" id="A0A8D0L4I4"/>
<evidence type="ECO:0008006" key="5">
    <source>
        <dbReference type="Google" id="ProtNLM"/>
    </source>
</evidence>
<evidence type="ECO:0000313" key="4">
    <source>
        <dbReference type="Proteomes" id="UP000694392"/>
    </source>
</evidence>
<dbReference type="Ensembl" id="ENSSPUT00000007468.1">
    <property type="protein sequence ID" value="ENSSPUP00000007011.1"/>
    <property type="gene ID" value="ENSSPUG00000005425.1"/>
</dbReference>
<protein>
    <recommendedName>
        <fullName evidence="5">Androglobin</fullName>
    </recommendedName>
</protein>
<keyword evidence="4" id="KW-1185">Reference proteome</keyword>
<dbReference type="Pfam" id="PF22069">
    <property type="entry name" value="Androglobin_IV"/>
    <property type="match status" value="1"/>
</dbReference>
<dbReference type="Pfam" id="PF22070">
    <property type="entry name" value="Androglobin_V"/>
    <property type="match status" value="1"/>
</dbReference>
<sequence>MAEAQTGDLPVAAGKWRLRLIGSSSPLPTLSRETVNNSYSTKEVKEYYAPNEKHILFRYSVKVSASHIATVQVQTSRLDVFFKLQVLDSEEEIVSTVGKGHAVIPAFHFISNERPLSSQSSKGQISQSSSAKKEYETAAGKKKGFVAIQKGVKSSRAGSVPESQPVMEEEIVLPPALEDNAVPQLTHKYIIQAVVLYNSWPLTESQLLFIQALREMEKNEIKGMSP</sequence>
<dbReference type="PANTHER" id="PTHR46298">
    <property type="entry name" value="ANDROGLOBIN"/>
    <property type="match status" value="1"/>
</dbReference>
<dbReference type="GeneTree" id="ENSGT00390000014904"/>
<dbReference type="Proteomes" id="UP000694392">
    <property type="component" value="Unplaced"/>
</dbReference>
<dbReference type="InterPro" id="IPR054095">
    <property type="entry name" value="Androglobin_V"/>
</dbReference>
<name>A0A8D0L4I4_SPHPU</name>
<reference evidence="3" key="2">
    <citation type="submission" date="2025-09" db="UniProtKB">
        <authorList>
            <consortium name="Ensembl"/>
        </authorList>
    </citation>
    <scope>IDENTIFICATION</scope>
</reference>
<evidence type="ECO:0000313" key="3">
    <source>
        <dbReference type="Ensembl" id="ENSSPUP00000007011.1"/>
    </source>
</evidence>
<feature type="domain" description="Androglobin" evidence="1">
    <location>
        <begin position="1"/>
        <end position="30"/>
    </location>
</feature>
<feature type="domain" description="Androglobin" evidence="2">
    <location>
        <begin position="40"/>
        <end position="222"/>
    </location>
</feature>
<reference evidence="3" key="1">
    <citation type="submission" date="2025-08" db="UniProtKB">
        <authorList>
            <consortium name="Ensembl"/>
        </authorList>
    </citation>
    <scope>IDENTIFICATION</scope>
</reference>
<evidence type="ECO:0000259" key="2">
    <source>
        <dbReference type="Pfam" id="PF22070"/>
    </source>
</evidence>
<accession>A0A8D0L4I4</accession>
<dbReference type="InterPro" id="IPR054094">
    <property type="entry name" value="Androglobin_IV"/>
</dbReference>
<dbReference type="InterPro" id="IPR053033">
    <property type="entry name" value="Androglobin-like"/>
</dbReference>
<dbReference type="PANTHER" id="PTHR46298:SF1">
    <property type="entry name" value="ANDROGLOBIN"/>
    <property type="match status" value="1"/>
</dbReference>
<evidence type="ECO:0000259" key="1">
    <source>
        <dbReference type="Pfam" id="PF22069"/>
    </source>
</evidence>